<keyword evidence="3" id="KW-1185">Reference proteome</keyword>
<protein>
    <submittedName>
        <fullName evidence="2">Uncharacterized protein</fullName>
    </submittedName>
</protein>
<sequence length="89" mass="10021">LFIVNPPHDLESRLRKDGAHKASIKEEQYKKTKRGREKQVDFLKVTDGTVTPTTHEKEVEKETDPLISSTNSMGNNINTQTDVGPTDDN</sequence>
<dbReference type="Proteomes" id="UP001174909">
    <property type="component" value="Unassembled WGS sequence"/>
</dbReference>
<proteinExistence type="predicted"/>
<feature type="non-terminal residue" evidence="2">
    <location>
        <position position="89"/>
    </location>
</feature>
<dbReference type="EMBL" id="CASHTH010002263">
    <property type="protein sequence ID" value="CAI8027195.1"/>
    <property type="molecule type" value="Genomic_DNA"/>
</dbReference>
<feature type="region of interest" description="Disordered" evidence="1">
    <location>
        <begin position="13"/>
        <end position="89"/>
    </location>
</feature>
<feature type="compositionally biased region" description="Basic and acidic residues" evidence="1">
    <location>
        <begin position="54"/>
        <end position="64"/>
    </location>
</feature>
<comment type="caution">
    <text evidence="2">The sequence shown here is derived from an EMBL/GenBank/DDBJ whole genome shotgun (WGS) entry which is preliminary data.</text>
</comment>
<name>A0AA35SBT2_GEOBA</name>
<evidence type="ECO:0000313" key="2">
    <source>
        <dbReference type="EMBL" id="CAI8027195.1"/>
    </source>
</evidence>
<gene>
    <name evidence="2" type="ORF">GBAR_LOCUS15568</name>
</gene>
<feature type="compositionally biased region" description="Basic and acidic residues" evidence="1">
    <location>
        <begin position="13"/>
        <end position="30"/>
    </location>
</feature>
<organism evidence="2 3">
    <name type="scientific">Geodia barretti</name>
    <name type="common">Barrett's horny sponge</name>
    <dbReference type="NCBI Taxonomy" id="519541"/>
    <lineage>
        <taxon>Eukaryota</taxon>
        <taxon>Metazoa</taxon>
        <taxon>Porifera</taxon>
        <taxon>Demospongiae</taxon>
        <taxon>Heteroscleromorpha</taxon>
        <taxon>Tetractinellida</taxon>
        <taxon>Astrophorina</taxon>
        <taxon>Geodiidae</taxon>
        <taxon>Geodia</taxon>
    </lineage>
</organism>
<accession>A0AA35SBT2</accession>
<evidence type="ECO:0000256" key="1">
    <source>
        <dbReference type="SAM" id="MobiDB-lite"/>
    </source>
</evidence>
<feature type="non-terminal residue" evidence="2">
    <location>
        <position position="1"/>
    </location>
</feature>
<evidence type="ECO:0000313" key="3">
    <source>
        <dbReference type="Proteomes" id="UP001174909"/>
    </source>
</evidence>
<reference evidence="2" key="1">
    <citation type="submission" date="2023-03" db="EMBL/GenBank/DDBJ databases">
        <authorList>
            <person name="Steffen K."/>
            <person name="Cardenas P."/>
        </authorList>
    </citation>
    <scope>NUCLEOTIDE SEQUENCE</scope>
</reference>
<dbReference type="AlphaFoldDB" id="A0AA35SBT2"/>
<feature type="compositionally biased region" description="Polar residues" evidence="1">
    <location>
        <begin position="66"/>
        <end position="83"/>
    </location>
</feature>